<organism evidence="3 4">
    <name type="scientific">Paraphoma chrysanthemicola</name>
    <dbReference type="NCBI Taxonomy" id="798071"/>
    <lineage>
        <taxon>Eukaryota</taxon>
        <taxon>Fungi</taxon>
        <taxon>Dikarya</taxon>
        <taxon>Ascomycota</taxon>
        <taxon>Pezizomycotina</taxon>
        <taxon>Dothideomycetes</taxon>
        <taxon>Pleosporomycetidae</taxon>
        <taxon>Pleosporales</taxon>
        <taxon>Pleosporineae</taxon>
        <taxon>Phaeosphaeriaceae</taxon>
        <taxon>Paraphoma</taxon>
    </lineage>
</organism>
<evidence type="ECO:0000259" key="2">
    <source>
        <dbReference type="Pfam" id="PF06985"/>
    </source>
</evidence>
<dbReference type="InterPro" id="IPR010730">
    <property type="entry name" value="HET"/>
</dbReference>
<keyword evidence="4" id="KW-1185">Reference proteome</keyword>
<evidence type="ECO:0000313" key="3">
    <source>
        <dbReference type="EMBL" id="KAH7075169.1"/>
    </source>
</evidence>
<dbReference type="EMBL" id="JAGMVJ010000020">
    <property type="protein sequence ID" value="KAH7075169.1"/>
    <property type="molecule type" value="Genomic_DNA"/>
</dbReference>
<gene>
    <name evidence="3" type="ORF">FB567DRAFT_536284</name>
</gene>
<dbReference type="InterPro" id="IPR052895">
    <property type="entry name" value="HetReg/Transcr_Mod"/>
</dbReference>
<dbReference type="Proteomes" id="UP000813461">
    <property type="component" value="Unassembled WGS sequence"/>
</dbReference>
<reference evidence="3" key="1">
    <citation type="journal article" date="2021" name="Nat. Commun.">
        <title>Genetic determinants of endophytism in the Arabidopsis root mycobiome.</title>
        <authorList>
            <person name="Mesny F."/>
            <person name="Miyauchi S."/>
            <person name="Thiergart T."/>
            <person name="Pickel B."/>
            <person name="Atanasova L."/>
            <person name="Karlsson M."/>
            <person name="Huettel B."/>
            <person name="Barry K.W."/>
            <person name="Haridas S."/>
            <person name="Chen C."/>
            <person name="Bauer D."/>
            <person name="Andreopoulos W."/>
            <person name="Pangilinan J."/>
            <person name="LaButti K."/>
            <person name="Riley R."/>
            <person name="Lipzen A."/>
            <person name="Clum A."/>
            <person name="Drula E."/>
            <person name="Henrissat B."/>
            <person name="Kohler A."/>
            <person name="Grigoriev I.V."/>
            <person name="Martin F.M."/>
            <person name="Hacquard S."/>
        </authorList>
    </citation>
    <scope>NUCLEOTIDE SEQUENCE</scope>
    <source>
        <strain evidence="3">MPI-SDFR-AT-0120</strain>
    </source>
</reference>
<evidence type="ECO:0000256" key="1">
    <source>
        <dbReference type="SAM" id="MobiDB-lite"/>
    </source>
</evidence>
<name>A0A8K0VTR2_9PLEO</name>
<accession>A0A8K0VTR2</accession>
<dbReference type="OrthoDB" id="3677409at2759"/>
<dbReference type="Pfam" id="PF06985">
    <property type="entry name" value="HET"/>
    <property type="match status" value="1"/>
</dbReference>
<dbReference type="PANTHER" id="PTHR24148:SF73">
    <property type="entry name" value="HET DOMAIN PROTEIN (AFU_ORTHOLOGUE AFUA_8G01020)"/>
    <property type="match status" value="1"/>
</dbReference>
<dbReference type="AlphaFoldDB" id="A0A8K0VTR2"/>
<protein>
    <submittedName>
        <fullName evidence="3">Heterokaryon incompatibility protein-domain-containing protein</fullName>
    </submittedName>
</protein>
<comment type="caution">
    <text evidence="3">The sequence shown here is derived from an EMBL/GenBank/DDBJ whole genome shotgun (WGS) entry which is preliminary data.</text>
</comment>
<evidence type="ECO:0000313" key="4">
    <source>
        <dbReference type="Proteomes" id="UP000813461"/>
    </source>
</evidence>
<feature type="domain" description="Heterokaryon incompatibility" evidence="2">
    <location>
        <begin position="52"/>
        <end position="179"/>
    </location>
</feature>
<sequence length="586" mass="66191">MSHFPYNQYPIDSASQIRLLEWSIDDIGANRWTFAQPTNVTADSAGDGATDFAAVSYEWGTSEALHSIKIDGHECRVRPNLMLFLKALPSLKAKQKDLPSRFWIDSICIDQGKSSEKTCQISLLHAIYSSAKCVISWLGPAEDRSNLAMQHLTGIKTAGYAVDALLNRSYWTRLWMVQEVVLGRIWWIACGSHVINADCLIQLIYSIQPPNSRMDRYICQWRQSNASSLIQERVNYWRHGPSTFAQLLIRFYDLKSTFRIDKIRALLALAAEAKGLQCLQGLLAQFTEDPQDLENVRDYRRELICNEIVSLARRTFLCSPMSAKGQSADDKSQWEALSKLSENERILLDDLDPTKVPSPSKIETEVWLKRYHDFVSRIFWANGYGPVHFPSHYAAAQLQCSIPIIPVSFKYAPGSINPYPETMFDTQLHPFVISSGSQETRVGGYIANRRFEIWSYNSSAREGHVVDSVGWNGKAPHPDFEPQSSAERALFWRNSHLNLSTAENEQQSSSLTDTASLPRFTAANKARNTSPFLPSALDPRKSRQFHSSTNERPHANVSALEVLGSRIPQHQPARLNTYMDRGGSVD</sequence>
<proteinExistence type="predicted"/>
<feature type="region of interest" description="Disordered" evidence="1">
    <location>
        <begin position="523"/>
        <end position="554"/>
    </location>
</feature>
<dbReference type="PANTHER" id="PTHR24148">
    <property type="entry name" value="ANKYRIN REPEAT DOMAIN-CONTAINING PROTEIN 39 HOMOLOG-RELATED"/>
    <property type="match status" value="1"/>
</dbReference>